<protein>
    <recommendedName>
        <fullName evidence="1">ACT domain-containing protein</fullName>
    </recommendedName>
</protein>
<dbReference type="PROSITE" id="PS51671">
    <property type="entry name" value="ACT"/>
    <property type="match status" value="1"/>
</dbReference>
<evidence type="ECO:0000259" key="1">
    <source>
        <dbReference type="PROSITE" id="PS51671"/>
    </source>
</evidence>
<accession>A0A644W445</accession>
<dbReference type="CDD" id="cd04872">
    <property type="entry name" value="ACT_1ZPV"/>
    <property type="match status" value="1"/>
</dbReference>
<sequence length="89" mass="9521">MRIVVTIVGKDAVGITAKVSGLLADNGVNILNINQNILDGFFNMVVVADMATASVSLQELKEKATILGKQIGVEIRAQHEDIFTAMHSI</sequence>
<dbReference type="HAMAP" id="MF_01054">
    <property type="entry name" value="UPF0237"/>
    <property type="match status" value="1"/>
</dbReference>
<organism evidence="2">
    <name type="scientific">bioreactor metagenome</name>
    <dbReference type="NCBI Taxonomy" id="1076179"/>
    <lineage>
        <taxon>unclassified sequences</taxon>
        <taxon>metagenomes</taxon>
        <taxon>ecological metagenomes</taxon>
    </lineage>
</organism>
<reference evidence="2" key="1">
    <citation type="submission" date="2019-08" db="EMBL/GenBank/DDBJ databases">
        <authorList>
            <person name="Kucharzyk K."/>
            <person name="Murdoch R.W."/>
            <person name="Higgins S."/>
            <person name="Loffler F."/>
        </authorList>
    </citation>
    <scope>NUCLEOTIDE SEQUENCE</scope>
</reference>
<dbReference type="Pfam" id="PF13740">
    <property type="entry name" value="ACT_6"/>
    <property type="match status" value="1"/>
</dbReference>
<dbReference type="SUPFAM" id="SSF55021">
    <property type="entry name" value="ACT-like"/>
    <property type="match status" value="1"/>
</dbReference>
<dbReference type="EMBL" id="VSSQ01000612">
    <property type="protein sequence ID" value="MPL98505.1"/>
    <property type="molecule type" value="Genomic_DNA"/>
</dbReference>
<dbReference type="Gene3D" id="3.30.70.260">
    <property type="match status" value="1"/>
</dbReference>
<gene>
    <name evidence="2" type="ORF">SDC9_44711</name>
</gene>
<dbReference type="InterPro" id="IPR022986">
    <property type="entry name" value="UPF0237_ACT"/>
</dbReference>
<dbReference type="InterPro" id="IPR002912">
    <property type="entry name" value="ACT_dom"/>
</dbReference>
<proteinExistence type="inferred from homology"/>
<dbReference type="AlphaFoldDB" id="A0A644W445"/>
<name>A0A644W445_9ZZZZ</name>
<comment type="caution">
    <text evidence="2">The sequence shown here is derived from an EMBL/GenBank/DDBJ whole genome shotgun (WGS) entry which is preliminary data.</text>
</comment>
<dbReference type="NCBIfam" id="NF001220">
    <property type="entry name" value="PRK00194.1"/>
    <property type="match status" value="1"/>
</dbReference>
<dbReference type="InterPro" id="IPR045865">
    <property type="entry name" value="ACT-like_dom_sf"/>
</dbReference>
<evidence type="ECO:0000313" key="2">
    <source>
        <dbReference type="EMBL" id="MPL98505.1"/>
    </source>
</evidence>
<feature type="domain" description="ACT" evidence="1">
    <location>
        <begin position="4"/>
        <end position="78"/>
    </location>
</feature>